<name>A0ACC1X7K7_MELAZ</name>
<accession>A0ACC1X7K7</accession>
<dbReference type="Proteomes" id="UP001164539">
    <property type="component" value="Chromosome 11"/>
</dbReference>
<organism evidence="1 2">
    <name type="scientific">Melia azedarach</name>
    <name type="common">Chinaberry tree</name>
    <dbReference type="NCBI Taxonomy" id="155640"/>
    <lineage>
        <taxon>Eukaryota</taxon>
        <taxon>Viridiplantae</taxon>
        <taxon>Streptophyta</taxon>
        <taxon>Embryophyta</taxon>
        <taxon>Tracheophyta</taxon>
        <taxon>Spermatophyta</taxon>
        <taxon>Magnoliopsida</taxon>
        <taxon>eudicotyledons</taxon>
        <taxon>Gunneridae</taxon>
        <taxon>Pentapetalae</taxon>
        <taxon>rosids</taxon>
        <taxon>malvids</taxon>
        <taxon>Sapindales</taxon>
        <taxon>Meliaceae</taxon>
        <taxon>Melia</taxon>
    </lineage>
</organism>
<evidence type="ECO:0000313" key="2">
    <source>
        <dbReference type="Proteomes" id="UP001164539"/>
    </source>
</evidence>
<sequence length="117" mass="14234">MRRTHSLELVAFDPKIERTLRNLRRERRNRVTNKAEERDQNPLPPKPQQQSRALRDYFRPVVNDNYLRIRRQAINTNNFELKPALINMVKQNQYWGLFHEDPNIHFAMFLRCVIPPR</sequence>
<comment type="caution">
    <text evidence="1">The sequence shown here is derived from an EMBL/GenBank/DDBJ whole genome shotgun (WGS) entry which is preliminary data.</text>
</comment>
<gene>
    <name evidence="1" type="ORF">OWV82_020271</name>
</gene>
<evidence type="ECO:0000313" key="1">
    <source>
        <dbReference type="EMBL" id="KAJ4706643.1"/>
    </source>
</evidence>
<keyword evidence="2" id="KW-1185">Reference proteome</keyword>
<protein>
    <submittedName>
        <fullName evidence="1">Transposable element protein</fullName>
    </submittedName>
</protein>
<dbReference type="EMBL" id="CM051404">
    <property type="protein sequence ID" value="KAJ4706643.1"/>
    <property type="molecule type" value="Genomic_DNA"/>
</dbReference>
<reference evidence="1 2" key="1">
    <citation type="journal article" date="2023" name="Science">
        <title>Complex scaffold remodeling in plant triterpene biosynthesis.</title>
        <authorList>
            <person name="De La Pena R."/>
            <person name="Hodgson H."/>
            <person name="Liu J.C."/>
            <person name="Stephenson M.J."/>
            <person name="Martin A.C."/>
            <person name="Owen C."/>
            <person name="Harkess A."/>
            <person name="Leebens-Mack J."/>
            <person name="Jimenez L.E."/>
            <person name="Osbourn A."/>
            <person name="Sattely E.S."/>
        </authorList>
    </citation>
    <scope>NUCLEOTIDE SEQUENCE [LARGE SCALE GENOMIC DNA]</scope>
    <source>
        <strain evidence="2">cv. JPN11</strain>
        <tissue evidence="1">Leaf</tissue>
    </source>
</reference>
<proteinExistence type="predicted"/>